<dbReference type="PANTHER" id="PTHR43394">
    <property type="entry name" value="ATP-DEPENDENT PERMEASE MDL1, MITOCHONDRIAL"/>
    <property type="match status" value="1"/>
</dbReference>
<evidence type="ECO:0000256" key="5">
    <source>
        <dbReference type="ARBA" id="ARBA00022840"/>
    </source>
</evidence>
<evidence type="ECO:0000256" key="1">
    <source>
        <dbReference type="ARBA" id="ARBA00004651"/>
    </source>
</evidence>
<dbReference type="GO" id="GO:0005524">
    <property type="term" value="F:ATP binding"/>
    <property type="evidence" value="ECO:0007669"/>
    <property type="project" value="UniProtKB-KW"/>
</dbReference>
<dbReference type="InterPro" id="IPR003593">
    <property type="entry name" value="AAA+_ATPase"/>
</dbReference>
<dbReference type="InterPro" id="IPR027417">
    <property type="entry name" value="P-loop_NTPase"/>
</dbReference>
<feature type="domain" description="ABC transporter" evidence="9">
    <location>
        <begin position="384"/>
        <end position="618"/>
    </location>
</feature>
<evidence type="ECO:0000256" key="3">
    <source>
        <dbReference type="ARBA" id="ARBA00022692"/>
    </source>
</evidence>
<keyword evidence="4" id="KW-0547">Nucleotide-binding</keyword>
<dbReference type="PROSITE" id="PS50929">
    <property type="entry name" value="ABC_TM1F"/>
    <property type="match status" value="1"/>
</dbReference>
<accession>A0A9D9DHP3</accession>
<dbReference type="Proteomes" id="UP000823613">
    <property type="component" value="Unassembled WGS sequence"/>
</dbReference>
<evidence type="ECO:0000256" key="7">
    <source>
        <dbReference type="ARBA" id="ARBA00023136"/>
    </source>
</evidence>
<evidence type="ECO:0000259" key="9">
    <source>
        <dbReference type="PROSITE" id="PS50893"/>
    </source>
</evidence>
<evidence type="ECO:0000313" key="12">
    <source>
        <dbReference type="Proteomes" id="UP000823613"/>
    </source>
</evidence>
<dbReference type="CDD" id="cd18547">
    <property type="entry name" value="ABC_6TM_Tm288_like"/>
    <property type="match status" value="1"/>
</dbReference>
<gene>
    <name evidence="11" type="ORF">IAC58_00905</name>
</gene>
<feature type="transmembrane region" description="Helical" evidence="8">
    <location>
        <begin position="179"/>
        <end position="197"/>
    </location>
</feature>
<dbReference type="AlphaFoldDB" id="A0A9D9DHP3"/>
<sequence>MKLFKLKLNKPQNFFKTLVRLLSYYKGIKGLILVIVVLLTIFSSLASIIGTFKLQDVISTILEIKNGTATYSDLINSIILMGSLYLGGVLSTLIYNQLMIRTSQKVIANIRLDLIKETLALPLSEFDKHTHGEFMTYFTNDIDTLNTALNDSFANFVFSLANIIGTLVGLFLLNIYLSLIVVFFLALMVIFIIFNSIKCRKYFNNQQTELSKMNGFIEENINGTKVEKAFNHEKENYEKFFIRNKNLQEVSTKAFFHTQLNIPVIVALSYFNFAISCVLGVIFSLPINGVRILKGGVPALTSYLVYVRQSAQPFNFITQHINAILTALAGAERIFNYLDKPHEIDEGNVTLVKLNDDPNSKEHLGWAIPLKNGETKLVPLKGDIRFNNVTFSYVPNKIVLDNISLYAKPGEKIAFVGSTGAGKTTIISLISRFYEINSGTITYDGINIKDIKKESLRRSISMVTQDTHLFTGSIKDNIRYVRRHSTDIEVIKASKIANADSFIKRLPNGYDTLLFDDGHNLSEGQRQLLALARAAISKPPVLILDEATSNIDTHTEELVEQSMDKLMENRTVLVIAHRLSTVRNSDAILCLEHGKIIERGTHDELIKMKGYYYNLYKGISELD</sequence>
<dbReference type="Gene3D" id="1.20.1560.10">
    <property type="entry name" value="ABC transporter type 1, transmembrane domain"/>
    <property type="match status" value="1"/>
</dbReference>
<dbReference type="EMBL" id="JADIMY010000016">
    <property type="protein sequence ID" value="MBO8427107.1"/>
    <property type="molecule type" value="Genomic_DNA"/>
</dbReference>
<comment type="caution">
    <text evidence="11">The sequence shown here is derived from an EMBL/GenBank/DDBJ whole genome shotgun (WGS) entry which is preliminary data.</text>
</comment>
<evidence type="ECO:0000313" key="11">
    <source>
        <dbReference type="EMBL" id="MBO8427107.1"/>
    </source>
</evidence>
<feature type="transmembrane region" description="Helical" evidence="8">
    <location>
        <begin position="262"/>
        <end position="285"/>
    </location>
</feature>
<feature type="domain" description="ABC transmembrane type-1" evidence="10">
    <location>
        <begin position="34"/>
        <end position="326"/>
    </location>
</feature>
<dbReference type="GO" id="GO:0015421">
    <property type="term" value="F:ABC-type oligopeptide transporter activity"/>
    <property type="evidence" value="ECO:0007669"/>
    <property type="project" value="TreeGrafter"/>
</dbReference>
<evidence type="ECO:0000259" key="10">
    <source>
        <dbReference type="PROSITE" id="PS50929"/>
    </source>
</evidence>
<dbReference type="GO" id="GO:0016887">
    <property type="term" value="F:ATP hydrolysis activity"/>
    <property type="evidence" value="ECO:0007669"/>
    <property type="project" value="InterPro"/>
</dbReference>
<evidence type="ECO:0000256" key="6">
    <source>
        <dbReference type="ARBA" id="ARBA00022989"/>
    </source>
</evidence>
<dbReference type="Pfam" id="PF00664">
    <property type="entry name" value="ABC_membrane"/>
    <property type="match status" value="1"/>
</dbReference>
<dbReference type="InterPro" id="IPR039421">
    <property type="entry name" value="Type_1_exporter"/>
</dbReference>
<dbReference type="FunFam" id="3.40.50.300:FF:000287">
    <property type="entry name" value="Multidrug ABC transporter ATP-binding protein"/>
    <property type="match status" value="1"/>
</dbReference>
<keyword evidence="7 8" id="KW-0472">Membrane</keyword>
<dbReference type="PROSITE" id="PS50893">
    <property type="entry name" value="ABC_TRANSPORTER_2"/>
    <property type="match status" value="1"/>
</dbReference>
<dbReference type="GO" id="GO:0005886">
    <property type="term" value="C:plasma membrane"/>
    <property type="evidence" value="ECO:0007669"/>
    <property type="project" value="UniProtKB-SubCell"/>
</dbReference>
<dbReference type="Pfam" id="PF00005">
    <property type="entry name" value="ABC_tran"/>
    <property type="match status" value="1"/>
</dbReference>
<reference evidence="11" key="1">
    <citation type="submission" date="2020-10" db="EMBL/GenBank/DDBJ databases">
        <authorList>
            <person name="Gilroy R."/>
        </authorList>
    </citation>
    <scope>NUCLEOTIDE SEQUENCE</scope>
    <source>
        <strain evidence="11">11159</strain>
    </source>
</reference>
<dbReference type="SUPFAM" id="SSF90123">
    <property type="entry name" value="ABC transporter transmembrane region"/>
    <property type="match status" value="1"/>
</dbReference>
<protein>
    <submittedName>
        <fullName evidence="11">ABC transporter ATP-binding protein</fullName>
    </submittedName>
</protein>
<dbReference type="InterPro" id="IPR003439">
    <property type="entry name" value="ABC_transporter-like_ATP-bd"/>
</dbReference>
<feature type="transmembrane region" description="Helical" evidence="8">
    <location>
        <begin position="153"/>
        <end position="173"/>
    </location>
</feature>
<reference evidence="11" key="2">
    <citation type="journal article" date="2021" name="PeerJ">
        <title>Extensive microbial diversity within the chicken gut microbiome revealed by metagenomics and culture.</title>
        <authorList>
            <person name="Gilroy R."/>
            <person name="Ravi A."/>
            <person name="Getino M."/>
            <person name="Pursley I."/>
            <person name="Horton D.L."/>
            <person name="Alikhan N.F."/>
            <person name="Baker D."/>
            <person name="Gharbi K."/>
            <person name="Hall N."/>
            <person name="Watson M."/>
            <person name="Adriaenssens E.M."/>
            <person name="Foster-Nyarko E."/>
            <person name="Jarju S."/>
            <person name="Secka A."/>
            <person name="Antonio M."/>
            <person name="Oren A."/>
            <person name="Chaudhuri R.R."/>
            <person name="La Ragione R."/>
            <person name="Hildebrand F."/>
            <person name="Pallen M.J."/>
        </authorList>
    </citation>
    <scope>NUCLEOTIDE SEQUENCE</scope>
    <source>
        <strain evidence="11">11159</strain>
    </source>
</reference>
<evidence type="ECO:0000256" key="4">
    <source>
        <dbReference type="ARBA" id="ARBA00022741"/>
    </source>
</evidence>
<dbReference type="InterPro" id="IPR036640">
    <property type="entry name" value="ABC1_TM_sf"/>
</dbReference>
<dbReference type="CDD" id="cd03254">
    <property type="entry name" value="ABCC_Glucan_exporter_like"/>
    <property type="match status" value="1"/>
</dbReference>
<organism evidence="11 12">
    <name type="scientific">Candidatus Onthovivens merdipullorum</name>
    <dbReference type="NCBI Taxonomy" id="2840889"/>
    <lineage>
        <taxon>Bacteria</taxon>
        <taxon>Bacillati</taxon>
        <taxon>Bacillota</taxon>
        <taxon>Bacilli</taxon>
        <taxon>Bacillales</taxon>
        <taxon>Candidatus Onthovivens</taxon>
    </lineage>
</organism>
<keyword evidence="6 8" id="KW-1133">Transmembrane helix</keyword>
<feature type="transmembrane region" description="Helical" evidence="8">
    <location>
        <begin position="74"/>
        <end position="95"/>
    </location>
</feature>
<dbReference type="Gene3D" id="3.40.50.300">
    <property type="entry name" value="P-loop containing nucleotide triphosphate hydrolases"/>
    <property type="match status" value="1"/>
</dbReference>
<dbReference type="SUPFAM" id="SSF52540">
    <property type="entry name" value="P-loop containing nucleoside triphosphate hydrolases"/>
    <property type="match status" value="1"/>
</dbReference>
<feature type="transmembrane region" description="Helical" evidence="8">
    <location>
        <begin position="30"/>
        <end position="54"/>
    </location>
</feature>
<keyword evidence="5 11" id="KW-0067">ATP-binding</keyword>
<evidence type="ECO:0000256" key="8">
    <source>
        <dbReference type="SAM" id="Phobius"/>
    </source>
</evidence>
<dbReference type="InterPro" id="IPR011527">
    <property type="entry name" value="ABC1_TM_dom"/>
</dbReference>
<name>A0A9D9DHP3_9BACL</name>
<proteinExistence type="predicted"/>
<dbReference type="SMART" id="SM00382">
    <property type="entry name" value="AAA"/>
    <property type="match status" value="1"/>
</dbReference>
<keyword evidence="2" id="KW-0813">Transport</keyword>
<dbReference type="PANTHER" id="PTHR43394:SF1">
    <property type="entry name" value="ATP-BINDING CASSETTE SUB-FAMILY B MEMBER 10, MITOCHONDRIAL"/>
    <property type="match status" value="1"/>
</dbReference>
<comment type="subcellular location">
    <subcellularLocation>
        <location evidence="1">Cell membrane</location>
        <topology evidence="1">Multi-pass membrane protein</topology>
    </subcellularLocation>
</comment>
<evidence type="ECO:0000256" key="2">
    <source>
        <dbReference type="ARBA" id="ARBA00022448"/>
    </source>
</evidence>
<keyword evidence="3 8" id="KW-0812">Transmembrane</keyword>